<dbReference type="InterPro" id="IPR002562">
    <property type="entry name" value="3'-5'_exonuclease_dom"/>
</dbReference>
<dbReference type="GO" id="GO:0033890">
    <property type="term" value="F:ribonuclease D activity"/>
    <property type="evidence" value="ECO:0007669"/>
    <property type="project" value="UniProtKB-UniRule"/>
</dbReference>
<evidence type="ECO:0000256" key="2">
    <source>
        <dbReference type="ARBA" id="ARBA00022694"/>
    </source>
</evidence>
<keyword evidence="4 6" id="KW-0378">Hydrolase</keyword>
<evidence type="ECO:0000313" key="8">
    <source>
        <dbReference type="EMBL" id="GAC30343.1"/>
    </source>
</evidence>
<comment type="subcellular location">
    <subcellularLocation>
        <location evidence="6">Cytoplasm</location>
    </subcellularLocation>
</comment>
<dbReference type="PROSITE" id="PS50967">
    <property type="entry name" value="HRDC"/>
    <property type="match status" value="1"/>
</dbReference>
<dbReference type="RefSeq" id="WP_006014288.1">
    <property type="nucleotide sequence ID" value="NZ_BAEQ01000055.1"/>
</dbReference>
<dbReference type="InterPro" id="IPR002121">
    <property type="entry name" value="HRDC_dom"/>
</dbReference>
<dbReference type="GO" id="GO:0003676">
    <property type="term" value="F:nucleic acid binding"/>
    <property type="evidence" value="ECO:0007669"/>
    <property type="project" value="InterPro"/>
</dbReference>
<dbReference type="STRING" id="1121922.GCA_000428905_00851"/>
<feature type="domain" description="HRDC" evidence="7">
    <location>
        <begin position="210"/>
        <end position="290"/>
    </location>
</feature>
<comment type="cofactor">
    <cofactor evidence="6">
        <name>a divalent metal cation</name>
        <dbReference type="ChEBI" id="CHEBI:60240"/>
    </cofactor>
</comment>
<reference evidence="9" key="1">
    <citation type="journal article" date="2014" name="Environ. Microbiol.">
        <title>Comparative genomics of the marine bacterial genus Glaciecola reveals the high degree of genomic diversity and genomic characteristic for cold adaptation.</title>
        <authorList>
            <person name="Qin Q.L."/>
            <person name="Xie B.B."/>
            <person name="Yu Y."/>
            <person name="Shu Y.L."/>
            <person name="Rong J.C."/>
            <person name="Zhang Y.J."/>
            <person name="Zhao D.L."/>
            <person name="Chen X.L."/>
            <person name="Zhang X.Y."/>
            <person name="Chen B."/>
            <person name="Zhou B.C."/>
            <person name="Zhang Y.Z."/>
        </authorList>
    </citation>
    <scope>NUCLEOTIDE SEQUENCE [LARGE SCALE GENOMIC DNA]</scope>
    <source>
        <strain evidence="9">ACAM 615</strain>
    </source>
</reference>
<comment type="caution">
    <text evidence="8">The sequence shown here is derived from an EMBL/GenBank/DDBJ whole genome shotgun (WGS) entry which is preliminary data.</text>
</comment>
<dbReference type="OrthoDB" id="9800549at2"/>
<dbReference type="SUPFAM" id="SSF47819">
    <property type="entry name" value="HRDC-like"/>
    <property type="match status" value="2"/>
</dbReference>
<dbReference type="EC" id="3.1.13.5" evidence="6"/>
<dbReference type="InterPro" id="IPR012337">
    <property type="entry name" value="RNaseH-like_sf"/>
</dbReference>
<name>K6ZN93_9ALTE</name>
<dbReference type="CDD" id="cd06142">
    <property type="entry name" value="RNaseD_exo"/>
    <property type="match status" value="1"/>
</dbReference>
<dbReference type="InterPro" id="IPR048579">
    <property type="entry name" value="RNAseD_HRDC_C"/>
</dbReference>
<dbReference type="GO" id="GO:0005737">
    <property type="term" value="C:cytoplasm"/>
    <property type="evidence" value="ECO:0007669"/>
    <property type="project" value="UniProtKB-SubCell"/>
</dbReference>
<dbReference type="AlphaFoldDB" id="K6ZN93"/>
<keyword evidence="5 6" id="KW-0269">Exonuclease</keyword>
<dbReference type="Pfam" id="PF21293">
    <property type="entry name" value="RNAseD_HRDC_C"/>
    <property type="match status" value="1"/>
</dbReference>
<evidence type="ECO:0000259" key="7">
    <source>
        <dbReference type="PROSITE" id="PS50967"/>
    </source>
</evidence>
<dbReference type="Pfam" id="PF00570">
    <property type="entry name" value="HRDC"/>
    <property type="match status" value="1"/>
</dbReference>
<dbReference type="InterPro" id="IPR010997">
    <property type="entry name" value="HRDC-like_sf"/>
</dbReference>
<accession>K6ZN93</accession>
<organism evidence="8 9">
    <name type="scientific">Brumicola pallidula DSM 14239 = ACAM 615</name>
    <dbReference type="NCBI Taxonomy" id="1121922"/>
    <lineage>
        <taxon>Bacteria</taxon>
        <taxon>Pseudomonadati</taxon>
        <taxon>Pseudomonadota</taxon>
        <taxon>Gammaproteobacteria</taxon>
        <taxon>Alteromonadales</taxon>
        <taxon>Alteromonadaceae</taxon>
        <taxon>Brumicola</taxon>
    </lineage>
</organism>
<dbReference type="GO" id="GO:0008408">
    <property type="term" value="F:3'-5' exonuclease activity"/>
    <property type="evidence" value="ECO:0007669"/>
    <property type="project" value="InterPro"/>
</dbReference>
<dbReference type="InterPro" id="IPR051086">
    <property type="entry name" value="RNase_D-like"/>
</dbReference>
<evidence type="ECO:0000313" key="9">
    <source>
        <dbReference type="Proteomes" id="UP000006251"/>
    </source>
</evidence>
<comment type="catalytic activity">
    <reaction evidence="6">
        <text>Exonucleolytic cleavage that removes extra residues from the 3'-terminus of tRNA to produce 5'-mononucleotides.</text>
        <dbReference type="EC" id="3.1.13.5"/>
    </reaction>
</comment>
<keyword evidence="9" id="KW-1185">Reference proteome</keyword>
<dbReference type="EMBL" id="BAEQ01000055">
    <property type="protein sequence ID" value="GAC30343.1"/>
    <property type="molecule type" value="Genomic_DNA"/>
</dbReference>
<evidence type="ECO:0000256" key="1">
    <source>
        <dbReference type="ARBA" id="ARBA00022490"/>
    </source>
</evidence>
<dbReference type="InterPro" id="IPR036397">
    <property type="entry name" value="RNaseH_sf"/>
</dbReference>
<dbReference type="PANTHER" id="PTHR47649">
    <property type="entry name" value="RIBONUCLEASE D"/>
    <property type="match status" value="1"/>
</dbReference>
<evidence type="ECO:0000256" key="4">
    <source>
        <dbReference type="ARBA" id="ARBA00022801"/>
    </source>
</evidence>
<protein>
    <recommendedName>
        <fullName evidence="6">Ribonuclease D</fullName>
        <shortName evidence="6">RNase D</shortName>
        <ecNumber evidence="6">3.1.13.5</ecNumber>
    </recommendedName>
</protein>
<dbReference type="Gene3D" id="1.10.150.80">
    <property type="entry name" value="HRDC domain"/>
    <property type="match status" value="2"/>
</dbReference>
<dbReference type="NCBIfam" id="TIGR01388">
    <property type="entry name" value="rnd"/>
    <property type="match status" value="1"/>
</dbReference>
<dbReference type="InterPro" id="IPR006292">
    <property type="entry name" value="RNase_D"/>
</dbReference>
<sequence length="388" mass="44146">MNFEYIDTPEALSDYCARIATADALAIDTEFVRTRTLVPQLGLIQVYDGEHLGLIDPVALDDLSAFNEILVNPSIIKVLHSCSEDLDALWFNLKVIPAPLFDSQFAANLLDMGQTLGYANLVEQMLNVHVDKGESRTDWIARPLSVEQLKYAAADVFYLLPVYRQLAAKIQEIGQTEWVFAESDFLSLKKRAEVPSDLAYLSIKNNWKIGAQSRQALKEIASWRLQQAQKRDMAINFVLREQGMLEVAMKLPENKAKLFQLESITPKEARIHTDTLLELVQNALNTAAEDCPPKVQRLTDFNDYKKALSALKDVCQGLADKHHTRVDVLASKKQLNQWLKWCWFEIDELDSVQLQPDIVSGWRRNIFAQELARLFKPEGGEFNALRRL</sequence>
<dbReference type="InterPro" id="IPR044876">
    <property type="entry name" value="HRDC_dom_sf"/>
</dbReference>
<dbReference type="SUPFAM" id="SSF53098">
    <property type="entry name" value="Ribonuclease H-like"/>
    <property type="match status" value="1"/>
</dbReference>
<dbReference type="GO" id="GO:0042780">
    <property type="term" value="P:tRNA 3'-end processing"/>
    <property type="evidence" value="ECO:0007669"/>
    <property type="project" value="UniProtKB-UniRule"/>
</dbReference>
<proteinExistence type="inferred from homology"/>
<evidence type="ECO:0000256" key="3">
    <source>
        <dbReference type="ARBA" id="ARBA00022722"/>
    </source>
</evidence>
<dbReference type="Proteomes" id="UP000006251">
    <property type="component" value="Unassembled WGS sequence"/>
</dbReference>
<evidence type="ECO:0000256" key="5">
    <source>
        <dbReference type="ARBA" id="ARBA00022839"/>
    </source>
</evidence>
<dbReference type="PANTHER" id="PTHR47649:SF1">
    <property type="entry name" value="RIBONUCLEASE D"/>
    <property type="match status" value="1"/>
</dbReference>
<keyword evidence="2 6" id="KW-0819">tRNA processing</keyword>
<dbReference type="Gene3D" id="3.30.420.10">
    <property type="entry name" value="Ribonuclease H-like superfamily/Ribonuclease H"/>
    <property type="match status" value="1"/>
</dbReference>
<dbReference type="Pfam" id="PF01612">
    <property type="entry name" value="DNA_pol_A_exo1"/>
    <property type="match status" value="1"/>
</dbReference>
<comment type="similarity">
    <text evidence="6">Belongs to the RNase D family.</text>
</comment>
<dbReference type="GO" id="GO:0000166">
    <property type="term" value="F:nucleotide binding"/>
    <property type="evidence" value="ECO:0007669"/>
    <property type="project" value="InterPro"/>
</dbReference>
<dbReference type="SMART" id="SM00474">
    <property type="entry name" value="35EXOc"/>
    <property type="match status" value="1"/>
</dbReference>
<comment type="function">
    <text evidence="6">Exonuclease involved in the 3' processing of various precursor tRNAs. Initiates hydrolysis at the 3'-terminus of an RNA molecule and releases 5'-mononucleotides.</text>
</comment>
<dbReference type="HAMAP" id="MF_01899">
    <property type="entry name" value="RNase_D"/>
    <property type="match status" value="1"/>
</dbReference>
<evidence type="ECO:0000256" key="6">
    <source>
        <dbReference type="HAMAP-Rule" id="MF_01899"/>
    </source>
</evidence>
<keyword evidence="3 6" id="KW-0540">Nuclease</keyword>
<keyword evidence="1 6" id="KW-0963">Cytoplasm</keyword>
<gene>
    <name evidence="6 8" type="primary">rnd</name>
    <name evidence="8" type="ORF">GPAL_3495</name>
</gene>